<feature type="compositionally biased region" description="Basic residues" evidence="3">
    <location>
        <begin position="770"/>
        <end position="789"/>
    </location>
</feature>
<feature type="compositionally biased region" description="Polar residues" evidence="3">
    <location>
        <begin position="703"/>
        <end position="727"/>
    </location>
</feature>
<feature type="compositionally biased region" description="Basic and acidic residues" evidence="3">
    <location>
        <begin position="93"/>
        <end position="107"/>
    </location>
</feature>
<dbReference type="PANTHER" id="PTHR16305:SF28">
    <property type="entry name" value="GUANYLATE CYCLASE DOMAIN-CONTAINING PROTEIN"/>
    <property type="match status" value="1"/>
</dbReference>
<evidence type="ECO:0000256" key="3">
    <source>
        <dbReference type="SAM" id="MobiDB-lite"/>
    </source>
</evidence>
<dbReference type="GO" id="GO:0005737">
    <property type="term" value="C:cytoplasm"/>
    <property type="evidence" value="ECO:0007669"/>
    <property type="project" value="TreeGrafter"/>
</dbReference>
<feature type="region of interest" description="Disordered" evidence="3">
    <location>
        <begin position="866"/>
        <end position="893"/>
    </location>
</feature>
<feature type="region of interest" description="Disordered" evidence="3">
    <location>
        <begin position="624"/>
        <end position="818"/>
    </location>
</feature>
<dbReference type="InterPro" id="IPR029787">
    <property type="entry name" value="Nucleotide_cyclase"/>
</dbReference>
<feature type="compositionally biased region" description="Low complexity" evidence="3">
    <location>
        <begin position="82"/>
        <end position="92"/>
    </location>
</feature>
<feature type="compositionally biased region" description="Basic and acidic residues" evidence="3">
    <location>
        <begin position="28"/>
        <end position="43"/>
    </location>
</feature>
<evidence type="ECO:0000256" key="1">
    <source>
        <dbReference type="ARBA" id="ARBA00022741"/>
    </source>
</evidence>
<feature type="region of interest" description="Disordered" evidence="3">
    <location>
        <begin position="368"/>
        <end position="451"/>
    </location>
</feature>
<dbReference type="GO" id="GO:0005524">
    <property type="term" value="F:ATP binding"/>
    <property type="evidence" value="ECO:0007669"/>
    <property type="project" value="UniProtKB-KW"/>
</dbReference>
<dbReference type="PROSITE" id="PS50125">
    <property type="entry name" value="GUANYLATE_CYCLASE_2"/>
    <property type="match status" value="2"/>
</dbReference>
<feature type="region of interest" description="Disordered" evidence="3">
    <location>
        <begin position="1744"/>
        <end position="1769"/>
    </location>
</feature>
<dbReference type="PANTHER" id="PTHR16305">
    <property type="entry name" value="TESTICULAR SOLUBLE ADENYLYL CYCLASE"/>
    <property type="match status" value="1"/>
</dbReference>
<feature type="region of interest" description="Disordered" evidence="3">
    <location>
        <begin position="1095"/>
        <end position="1152"/>
    </location>
</feature>
<feature type="region of interest" description="Disordered" evidence="3">
    <location>
        <begin position="1356"/>
        <end position="1396"/>
    </location>
</feature>
<feature type="compositionally biased region" description="Low complexity" evidence="3">
    <location>
        <begin position="2501"/>
        <end position="2511"/>
    </location>
</feature>
<gene>
    <name evidence="5" type="ORF">QBZ16_001507</name>
</gene>
<feature type="compositionally biased region" description="Low complexity" evidence="3">
    <location>
        <begin position="1104"/>
        <end position="1116"/>
    </location>
</feature>
<dbReference type="GO" id="GO:0009190">
    <property type="term" value="P:cyclic nucleotide biosynthetic process"/>
    <property type="evidence" value="ECO:0007669"/>
    <property type="project" value="InterPro"/>
</dbReference>
<dbReference type="Gene3D" id="3.30.70.1230">
    <property type="entry name" value="Nucleotide cyclase"/>
    <property type="match status" value="2"/>
</dbReference>
<evidence type="ECO:0000259" key="4">
    <source>
        <dbReference type="PROSITE" id="PS50125"/>
    </source>
</evidence>
<dbReference type="SUPFAM" id="SSF55073">
    <property type="entry name" value="Nucleotide cyclase"/>
    <property type="match status" value="2"/>
</dbReference>
<feature type="compositionally biased region" description="Low complexity" evidence="3">
    <location>
        <begin position="801"/>
        <end position="818"/>
    </location>
</feature>
<feature type="region of interest" description="Disordered" evidence="3">
    <location>
        <begin position="537"/>
        <end position="607"/>
    </location>
</feature>
<feature type="compositionally biased region" description="Basic and acidic residues" evidence="3">
    <location>
        <begin position="1360"/>
        <end position="1371"/>
    </location>
</feature>
<sequence length="2621" mass="273179">MAPKSPGARRWQNLRNKLMPTRSTGRPLSDEDHRRLDAPERAGRRLCGPARARGRGAGRGAPPPGVPRPPGLPPHHHHHADTAPAAPAPGRGSPERAHVPEAQRPDRAAVAARKIPLLSPFIPIKLRGQLAGTYTRALESVEQGVAAPTGLCGADVSRRMRPSMLRQAGAVMIADVTGFTALTELLSQQGSVGLELLTRCMNKYFTQVIDEILTHGGDVMRFAGDSMIVLFSPTSEEALATLDGGLQSALMRAVACAHALTTKFGAMRMLPNGDVVEYVGPSAAEGDGDRAEGGGEGSAATREASREGASSSSGRNASVSLSGVSSSERLLSPVGSLLGSAGRPVAATLLGAADSVSVAVEGILVGAASAASRTKARHRERTLRGLASVDEGHAPGADDGAATREPSSLASAGTPHSASCGGPCRPARHRRTPSGASSKSEGGAGDASKPCEETIRKDAEDGVRISNSDASNNVAAERALPSPHALAAATSPPSGEEPEPDAGDGAGALNSAASSAQERVLQEMALARLAEFTGQLKSVRPPELPPHRGAGSRGFGASGSVGQSFGDMVSEGSSLGHALSAPDGALDGPPDRGVGLRPSALSEPGVPGQRGVVLAVRPGPLDARGVADLPPRGGALPLVAGNQTLTASRREDDQGVEAVQPRTGSGTAATPSALKPPPETTGAQAPAARALQPTPITEEASEMASSSCDPSVTSLTEPSGPSDTFSWGSVGHARGGLAGRRAGAAPGSHLGVRGGALGALRKESSQPGARRPRRSIGRLVKQQRRRRPGLARASAGGEAMPLPSSSAAQSGASRAGGPALSLGWRAAASGGRGGRPGGGAATSVAGMASLADLSDRLGDFAGRNSSLNMSGSLSPVARGADSGTAGSVASDGTGGEEAAAAVALAARRSRRRQLGRRTSRHRSAAAEGVRLGEALAAGAGAGVGGASALSELRQPTANSVSDSSDKVLLSMKMLVSAGTVCLFMVGGGLEPSDEEGAGAAGSPRWDFFMSDAPHALPGSKRQPIAQLAAIEKHASSGETVVSEEAARLIGSKCRLLRLDEGTHRLLSPDRPGGPPATSASAASLHELGQQRGPLQAAFSRKQVASEPPSAPASLAGARDEGAEADAASPPLSPQGSLLCDGTPRPRADDDGAEDAAALAALPPDRRYRALQMMRMFVPLSSRKRVELGHIDYLHETRLVTVLFLGFPALTRPLLKKNRRPDVKHGGGDCAGAPPEPSVGVEHSQSAPPDARAGRARRPARARPAHSAGSAPAALGEVARAAVAAVDAGPQARAASAGAAAGSFEEEEEGGALRTLSADGVDEAVVGVSARGLVNGDSNDGEVAEEEEDELVNALDDDAQESSRQKSPDRAHFTSTPPPPQTPQYTPATEEEEISSVQTTLEVIQRRMRHYDGCFMQMRCDEKGFLAICVFGLPGNSHEDRAVRGVQAAMSIAAGLRRHGLSTHIGVTSGQLFCTLVGSQRRMEATLFGDSINLSARLMCKARDGLGTILVDRPTFVQARMRIPFQELEPLRVKGRAEPINVFVPLPPGAPAPPPIPPGGSFTSAIWRRGAGERGPAPPPGREPSDGSLAAAVAAAAAPHVPESVASDDAGAAGSAAAGSAAGEGRVAALRRVGSLATAPPLSSMPELKPMVGRRRELGIVLARARALVSDHQGGVILVEGEHGMGKTRLAAEIQTELLAGRAGQVFAVTGRGVVERRTDAFYAWRRVFAALFLHDAEAAKRDVDAASAGQQQEEGAEAATSTNGPIADAGDLAAAAPAPALPTEPASTALARRLARRVPRYAVWRGCLAEALGLPAEALPPVVSAGHLAHAASASDLARAAGETDDDAPPLRRHHAAWSPGAPPSPGLHGRHDHGGGGGARGAPWRVPEPEPESPMQRAPSGALHATQASLEEDGSLGGSLGASDASDLDGGDGPEPGHAGVDPVEPGGGSVIVGPYVAAARAAAQAGGARGPSIAQRVPQVKTQQLQELLVEILREFTACYGPLVILIEDVHYCDSSSWVLSWLISRELSRSVLYIATYRPGFTQLSSSQRSKDRKTVMVQKIRDALTRMLRESTTVHLQLAPFDPEETREFVSYALPGIRVPDHVMNMLWEKSSGHPAFLEQFVVFLQYYSRMAAQALATGTVPPGGGPSTFQLVSRGMEFIRNTVGIHSIIQDRVDRLPPEHALTLKVASVGGLTIYVDLLQAAHPQSPSLEEVLASLDFLQSAGFVQQDAMDDNLWRFTQVLARDVVFDTIPITQRREWHGRLARAMERLAPELPLPASTIAYHWSESCAGLEVAQWPRALKAMEYWESAAAQAVDAGAPAEAINLLQKAQDLAETLDRYFASHTHSVWMIRGSSDGRLPIVPRARRIHWERCMAAMSGGAGLTRESVTQAQVHCLRALALAGLPMPWEPAYHAHDRWRRRLRIDWRPRSRLLRACFGYSPEPFGVILERRMTAVERESMPLMRPAPLGPDGPDGAAPLGLMSRPGAAGSPWEDPEAAGNASAAPDDASSDAESRFDPYLPNVRDEIIIVLDILCICLFLGRPLDEEGLRYLMWVCRHIQAIAPWSRWGALQRIVADVRTVLSDSEAGEKKFLRVAPLVGLSEHVVEALARERPELL</sequence>
<feature type="region of interest" description="Disordered" evidence="3">
    <location>
        <begin position="1217"/>
        <end position="1271"/>
    </location>
</feature>
<dbReference type="EMBL" id="JASFZW010000013">
    <property type="protein sequence ID" value="KAK2075766.1"/>
    <property type="molecule type" value="Genomic_DNA"/>
</dbReference>
<accession>A0AAD9MLQ5</accession>
<dbReference type="InterPro" id="IPR041664">
    <property type="entry name" value="AAA_16"/>
</dbReference>
<feature type="region of interest" description="Disordered" evidence="3">
    <location>
        <begin position="478"/>
        <end position="517"/>
    </location>
</feature>
<feature type="compositionally biased region" description="Acidic residues" evidence="3">
    <location>
        <begin position="1338"/>
        <end position="1350"/>
    </location>
</feature>
<dbReference type="GO" id="GO:0004016">
    <property type="term" value="F:adenylate cyclase activity"/>
    <property type="evidence" value="ECO:0007669"/>
    <property type="project" value="TreeGrafter"/>
</dbReference>
<evidence type="ECO:0000256" key="2">
    <source>
        <dbReference type="ARBA" id="ARBA00022840"/>
    </source>
</evidence>
<dbReference type="InterPro" id="IPR001054">
    <property type="entry name" value="A/G_cyclase"/>
</dbReference>
<feature type="compositionally biased region" description="Polar residues" evidence="3">
    <location>
        <begin position="405"/>
        <end position="417"/>
    </location>
</feature>
<feature type="region of interest" description="Disordered" evidence="3">
    <location>
        <begin position="1298"/>
        <end position="1317"/>
    </location>
</feature>
<feature type="domain" description="Guanylate cyclase" evidence="4">
    <location>
        <begin position="170"/>
        <end position="230"/>
    </location>
</feature>
<protein>
    <recommendedName>
        <fullName evidence="4">Guanylate cyclase domain-containing protein</fullName>
    </recommendedName>
</protein>
<keyword evidence="6" id="KW-1185">Reference proteome</keyword>
<proteinExistence type="predicted"/>
<feature type="region of interest" description="Disordered" evidence="3">
    <location>
        <begin position="1837"/>
        <end position="1947"/>
    </location>
</feature>
<feature type="region of interest" description="Disordered" evidence="3">
    <location>
        <begin position="1331"/>
        <end position="1350"/>
    </location>
</feature>
<name>A0AAD9MLQ5_PROWI</name>
<feature type="region of interest" description="Disordered" evidence="3">
    <location>
        <begin position="1550"/>
        <end position="1593"/>
    </location>
</feature>
<evidence type="ECO:0000313" key="5">
    <source>
        <dbReference type="EMBL" id="KAK2075766.1"/>
    </source>
</evidence>
<feature type="compositionally biased region" description="Low complexity" evidence="3">
    <location>
        <begin position="298"/>
        <end position="325"/>
    </location>
</feature>
<dbReference type="SUPFAM" id="SSF52540">
    <property type="entry name" value="P-loop containing nucleoside triphosphate hydrolases"/>
    <property type="match status" value="1"/>
</dbReference>
<feature type="compositionally biased region" description="Low complexity" evidence="3">
    <location>
        <begin position="2469"/>
        <end position="2485"/>
    </location>
</feature>
<dbReference type="Proteomes" id="UP001255856">
    <property type="component" value="Unassembled WGS sequence"/>
</dbReference>
<feature type="compositionally biased region" description="Low complexity" evidence="3">
    <location>
        <begin position="1745"/>
        <end position="1769"/>
    </location>
</feature>
<feature type="region of interest" description="Disordered" evidence="3">
    <location>
        <begin position="2466"/>
        <end position="2517"/>
    </location>
</feature>
<feature type="region of interest" description="Disordered" evidence="3">
    <location>
        <begin position="1"/>
        <end position="108"/>
    </location>
</feature>
<dbReference type="InterPro" id="IPR027417">
    <property type="entry name" value="P-loop_NTPase"/>
</dbReference>
<feature type="region of interest" description="Disordered" evidence="3">
    <location>
        <begin position="280"/>
        <end position="325"/>
    </location>
</feature>
<dbReference type="Pfam" id="PF13191">
    <property type="entry name" value="AAA_16"/>
    <property type="match status" value="1"/>
</dbReference>
<keyword evidence="1" id="KW-0547">Nucleotide-binding</keyword>
<feature type="compositionally biased region" description="Basic residues" evidence="3">
    <location>
        <begin position="1253"/>
        <end position="1263"/>
    </location>
</feature>
<feature type="compositionally biased region" description="Pro residues" evidence="3">
    <location>
        <begin position="61"/>
        <end position="73"/>
    </location>
</feature>
<dbReference type="GO" id="GO:0035556">
    <property type="term" value="P:intracellular signal transduction"/>
    <property type="evidence" value="ECO:0007669"/>
    <property type="project" value="InterPro"/>
</dbReference>
<feature type="domain" description="Guanylate cyclase" evidence="4">
    <location>
        <begin position="1423"/>
        <end position="1498"/>
    </location>
</feature>
<dbReference type="CDD" id="cd07302">
    <property type="entry name" value="CHD"/>
    <property type="match status" value="1"/>
</dbReference>
<evidence type="ECO:0000313" key="6">
    <source>
        <dbReference type="Proteomes" id="UP001255856"/>
    </source>
</evidence>
<comment type="caution">
    <text evidence="5">The sequence shown here is derived from an EMBL/GenBank/DDBJ whole genome shotgun (WGS) entry which is preliminary data.</text>
</comment>
<feature type="compositionally biased region" description="Low complexity" evidence="3">
    <location>
        <begin position="507"/>
        <end position="516"/>
    </location>
</feature>
<organism evidence="5 6">
    <name type="scientific">Prototheca wickerhamii</name>
    <dbReference type="NCBI Taxonomy" id="3111"/>
    <lineage>
        <taxon>Eukaryota</taxon>
        <taxon>Viridiplantae</taxon>
        <taxon>Chlorophyta</taxon>
        <taxon>core chlorophytes</taxon>
        <taxon>Trebouxiophyceae</taxon>
        <taxon>Chlorellales</taxon>
        <taxon>Chlorellaceae</taxon>
        <taxon>Prototheca</taxon>
    </lineage>
</organism>
<keyword evidence="2" id="KW-0067">ATP-binding</keyword>
<reference evidence="5" key="1">
    <citation type="submission" date="2021-01" db="EMBL/GenBank/DDBJ databases">
        <authorList>
            <person name="Eckstrom K.M.E."/>
        </authorList>
    </citation>
    <scope>NUCLEOTIDE SEQUENCE</scope>
    <source>
        <strain evidence="5">UVCC 0001</strain>
    </source>
</reference>